<evidence type="ECO:0000256" key="1">
    <source>
        <dbReference type="SAM" id="SignalP"/>
    </source>
</evidence>
<protein>
    <recommendedName>
        <fullName evidence="4">Outer membrane protein beta-barrel domain-containing protein</fullName>
    </recommendedName>
</protein>
<gene>
    <name evidence="2" type="ORF">JI741_00620</name>
</gene>
<keyword evidence="3" id="KW-1185">Reference proteome</keyword>
<evidence type="ECO:0000313" key="3">
    <source>
        <dbReference type="Proteomes" id="UP000613030"/>
    </source>
</evidence>
<sequence length="240" mass="27695">MKKHFLVLVACSIVITTLAQTDTNKETTPKRRPYVSSGGEAIFSLANLSIAGAERGTVLRFSPFFNVQTWVHMDRNEHFGWFSGLTLRNVGLIYDVPGTGIRKKARTYNVGIPLAFKVGDMDGKFVYAGYEIELAFNYKEKTFENEKKTDKFNVWFSDRVNLFQHGFFVGAQLPHGANIKFKYYLSRFYNNNYSERDANGVVTQPYAPIDANVFYFALSFMLRREEMEKFKKPITYSTRR</sequence>
<evidence type="ECO:0000313" key="2">
    <source>
        <dbReference type="EMBL" id="MBL0739692.1"/>
    </source>
</evidence>
<reference evidence="2 3" key="1">
    <citation type="submission" date="2021-01" db="EMBL/GenBank/DDBJ databases">
        <title>Chryseolinea sp. Jin1 Genome sequencing and assembly.</title>
        <authorList>
            <person name="Kim I."/>
        </authorList>
    </citation>
    <scope>NUCLEOTIDE SEQUENCE [LARGE SCALE GENOMIC DNA]</scope>
    <source>
        <strain evidence="2 3">Jin1</strain>
    </source>
</reference>
<feature type="chain" id="PRO_5047446810" description="Outer membrane protein beta-barrel domain-containing protein" evidence="1">
    <location>
        <begin position="22"/>
        <end position="240"/>
    </location>
</feature>
<name>A0ABS1KKC4_9BACT</name>
<organism evidence="2 3">
    <name type="scientific">Chryseolinea lacunae</name>
    <dbReference type="NCBI Taxonomy" id="2801331"/>
    <lineage>
        <taxon>Bacteria</taxon>
        <taxon>Pseudomonadati</taxon>
        <taxon>Bacteroidota</taxon>
        <taxon>Cytophagia</taxon>
        <taxon>Cytophagales</taxon>
        <taxon>Fulvivirgaceae</taxon>
        <taxon>Chryseolinea</taxon>
    </lineage>
</organism>
<accession>A0ABS1KKC4</accession>
<keyword evidence="1" id="KW-0732">Signal</keyword>
<feature type="signal peptide" evidence="1">
    <location>
        <begin position="1"/>
        <end position="21"/>
    </location>
</feature>
<dbReference type="RefSeq" id="WP_202006666.1">
    <property type="nucleotide sequence ID" value="NZ_JAERRB010000001.1"/>
</dbReference>
<proteinExistence type="predicted"/>
<comment type="caution">
    <text evidence="2">The sequence shown here is derived from an EMBL/GenBank/DDBJ whole genome shotgun (WGS) entry which is preliminary data.</text>
</comment>
<evidence type="ECO:0008006" key="4">
    <source>
        <dbReference type="Google" id="ProtNLM"/>
    </source>
</evidence>
<dbReference type="EMBL" id="JAERRB010000001">
    <property type="protein sequence ID" value="MBL0739692.1"/>
    <property type="molecule type" value="Genomic_DNA"/>
</dbReference>
<dbReference type="Proteomes" id="UP000613030">
    <property type="component" value="Unassembled WGS sequence"/>
</dbReference>